<sequence length="56" mass="5929">MSSFGGSASAPVWDRIDPRVFLRDSAGLSRVQAAFLAAHHLPEVDVLAVGTDEPAH</sequence>
<evidence type="ECO:0000313" key="1">
    <source>
        <dbReference type="EMBL" id="MDT0345206.1"/>
    </source>
</evidence>
<dbReference type="Proteomes" id="UP001183246">
    <property type="component" value="Unassembled WGS sequence"/>
</dbReference>
<dbReference type="RefSeq" id="WP_311706337.1">
    <property type="nucleotide sequence ID" value="NZ_JAVREL010000013.1"/>
</dbReference>
<accession>A0ABU2MU92</accession>
<keyword evidence="2" id="KW-1185">Reference proteome</keyword>
<protein>
    <submittedName>
        <fullName evidence="1">Uncharacterized protein</fullName>
    </submittedName>
</protein>
<dbReference type="EMBL" id="JAVREL010000013">
    <property type="protein sequence ID" value="MDT0345206.1"/>
    <property type="molecule type" value="Genomic_DNA"/>
</dbReference>
<organism evidence="1 2">
    <name type="scientific">Streptomyces litchfieldiae</name>
    <dbReference type="NCBI Taxonomy" id="3075543"/>
    <lineage>
        <taxon>Bacteria</taxon>
        <taxon>Bacillati</taxon>
        <taxon>Actinomycetota</taxon>
        <taxon>Actinomycetes</taxon>
        <taxon>Kitasatosporales</taxon>
        <taxon>Streptomycetaceae</taxon>
        <taxon>Streptomyces</taxon>
    </lineage>
</organism>
<gene>
    <name evidence="1" type="ORF">RM590_21750</name>
</gene>
<comment type="caution">
    <text evidence="1">The sequence shown here is derived from an EMBL/GenBank/DDBJ whole genome shotgun (WGS) entry which is preliminary data.</text>
</comment>
<name>A0ABU2MU92_9ACTN</name>
<evidence type="ECO:0000313" key="2">
    <source>
        <dbReference type="Proteomes" id="UP001183246"/>
    </source>
</evidence>
<reference evidence="2" key="1">
    <citation type="submission" date="2023-07" db="EMBL/GenBank/DDBJ databases">
        <title>30 novel species of actinomycetes from the DSMZ collection.</title>
        <authorList>
            <person name="Nouioui I."/>
        </authorList>
    </citation>
    <scope>NUCLEOTIDE SEQUENCE [LARGE SCALE GENOMIC DNA]</scope>
    <source>
        <strain evidence="2">DSM 44938</strain>
    </source>
</reference>
<proteinExistence type="predicted"/>